<dbReference type="Proteomes" id="UP001297422">
    <property type="component" value="Unassembled WGS sequence"/>
</dbReference>
<sequence>MKWQVDMKVKDYIRNWSDQEIHTEYKGVTANIKIKDNNCKLELEGEENVKIVFQLLWELLFLYDGYFYEPISYEIDGVKMECKELITLPFYKTDKMWYCSELLGRAQRDLSSEVLEKYDKFRNTGISDKKMTKSVVNAFYYLNSENYGKINVNHRLSLLLNIADGFIINTYKETNNVKGSYDIFFKKIVNSQKLQQGISLLGIDGEKYKGLLSQERHTFYHYIYSKNSLAALIHDSEDKITDYANWYFVYVLELVIRVNFLKVSGVVLNQEAVDYALESINDWIIYENNLDKDCITHRYQMAQELKRMGITMK</sequence>
<evidence type="ECO:0000313" key="5">
    <source>
        <dbReference type="EMBL" id="RGT40400.1"/>
    </source>
</evidence>
<evidence type="ECO:0008006" key="11">
    <source>
        <dbReference type="Google" id="ProtNLM"/>
    </source>
</evidence>
<evidence type="ECO:0000313" key="8">
    <source>
        <dbReference type="Proteomes" id="UP000283834"/>
    </source>
</evidence>
<evidence type="ECO:0000313" key="4">
    <source>
        <dbReference type="EMBL" id="NSI19502.1"/>
    </source>
</evidence>
<dbReference type="EMBL" id="QRIS01000013">
    <property type="protein sequence ID" value="RHG84201.1"/>
    <property type="molecule type" value="Genomic_DNA"/>
</dbReference>
<gene>
    <name evidence="7" type="ORF">DW243_08845</name>
    <name evidence="6" type="ORF">DW812_16705</name>
    <name evidence="5" type="ORF">DWX36_04060</name>
    <name evidence="4" type="ORF">G4958_09105</name>
    <name evidence="2" type="ORF">LIQ08_11895</name>
    <name evidence="1" type="ORF">LIQ10_16215</name>
    <name evidence="3" type="ORF">PNU63_13220</name>
</gene>
<dbReference type="RefSeq" id="WP_004221692.1">
    <property type="nucleotide sequence ID" value="NZ_BAABXJ010000001.1"/>
</dbReference>
<dbReference type="EMBL" id="JAJBOM010000017">
    <property type="protein sequence ID" value="MCB5619848.1"/>
    <property type="molecule type" value="Genomic_DNA"/>
</dbReference>
<evidence type="ECO:0000313" key="10">
    <source>
        <dbReference type="Proteomes" id="UP000284472"/>
    </source>
</evidence>
<accession>A0A414CY11</accession>
<dbReference type="AlphaFoldDB" id="A0A414CY11"/>
<evidence type="ECO:0000313" key="7">
    <source>
        <dbReference type="EMBL" id="RHG84201.1"/>
    </source>
</evidence>
<evidence type="ECO:0000313" key="1">
    <source>
        <dbReference type="EMBL" id="MCB5495259.1"/>
    </source>
</evidence>
<reference evidence="4" key="2">
    <citation type="journal article" date="2020" name="Cell Host Microbe">
        <title>Functional and Genomic Variation between Human-Derived Isolates of Lachnospiraceae Reveals Inter- and Intra-Species Diversity.</title>
        <authorList>
            <person name="Sorbara M.T."/>
            <person name="Littmann E.R."/>
            <person name="Fontana E."/>
            <person name="Moody T.U."/>
            <person name="Kohout C.E."/>
            <person name="Gjonbalaj M."/>
            <person name="Eaton V."/>
            <person name="Seok R."/>
            <person name="Leiner I.M."/>
            <person name="Pamer E.G."/>
        </authorList>
    </citation>
    <scope>NUCLEOTIDE SEQUENCE</scope>
    <source>
        <strain evidence="4">MSK.22.53</strain>
    </source>
</reference>
<protein>
    <recommendedName>
        <fullName evidence="11">ApeA N-terminal domain-containing protein</fullName>
    </recommendedName>
</protein>
<dbReference type="EMBL" id="JAQMLR010000015">
    <property type="protein sequence ID" value="MDB8739718.1"/>
    <property type="molecule type" value="Genomic_DNA"/>
</dbReference>
<dbReference type="EMBL" id="QSIR01000040">
    <property type="protein sequence ID" value="RHD00859.1"/>
    <property type="molecule type" value="Genomic_DNA"/>
</dbReference>
<reference evidence="1" key="4">
    <citation type="submission" date="2021-10" db="EMBL/GenBank/DDBJ databases">
        <title>Collection of gut derived symbiotic bacterial strains cultured from healthy donors.</title>
        <authorList>
            <person name="Lin H."/>
            <person name="Littmann E."/>
            <person name="Claire K."/>
            <person name="Pamer E."/>
        </authorList>
    </citation>
    <scope>NUCLEOTIDE SEQUENCE</scope>
    <source>
        <strain evidence="2">MSK.23.18</strain>
        <strain evidence="1">MSK.23.4</strain>
    </source>
</reference>
<comment type="caution">
    <text evidence="6">The sequence shown here is derived from an EMBL/GenBank/DDBJ whole genome shotgun (WGS) entry which is preliminary data.</text>
</comment>
<organism evidence="6 10">
    <name type="scientific">Mediterraneibacter gnavus</name>
    <name type="common">Ruminococcus gnavus</name>
    <dbReference type="NCBI Taxonomy" id="33038"/>
    <lineage>
        <taxon>Bacteria</taxon>
        <taxon>Bacillati</taxon>
        <taxon>Bacillota</taxon>
        <taxon>Clostridia</taxon>
        <taxon>Lachnospirales</taxon>
        <taxon>Lachnospiraceae</taxon>
        <taxon>Mediterraneibacter</taxon>
    </lineage>
</organism>
<dbReference type="EMBL" id="QRWQ01000003">
    <property type="protein sequence ID" value="RGT40400.1"/>
    <property type="molecule type" value="Genomic_DNA"/>
</dbReference>
<proteinExistence type="predicted"/>
<dbReference type="Proteomes" id="UP000284472">
    <property type="component" value="Unassembled WGS sequence"/>
</dbReference>
<evidence type="ECO:0000313" key="2">
    <source>
        <dbReference type="EMBL" id="MCB5619848.1"/>
    </source>
</evidence>
<dbReference type="Proteomes" id="UP001297370">
    <property type="component" value="Unassembled WGS sequence"/>
</dbReference>
<dbReference type="Proteomes" id="UP000283834">
    <property type="component" value="Unassembled WGS sequence"/>
</dbReference>
<reference evidence="3" key="5">
    <citation type="submission" date="2023-01" db="EMBL/GenBank/DDBJ databases">
        <title>Human gut microbiome strain richness.</title>
        <authorList>
            <person name="Chen-Liaw A."/>
        </authorList>
    </citation>
    <scope>NUCLEOTIDE SEQUENCE</scope>
    <source>
        <strain evidence="3">1001217st1_A9_1001217B_191108</strain>
    </source>
</reference>
<evidence type="ECO:0000313" key="3">
    <source>
        <dbReference type="EMBL" id="MDB8739718.1"/>
    </source>
</evidence>
<dbReference type="Proteomes" id="UP001211731">
    <property type="component" value="Unassembled WGS sequence"/>
</dbReference>
<evidence type="ECO:0000313" key="9">
    <source>
        <dbReference type="Proteomes" id="UP000283981"/>
    </source>
</evidence>
<dbReference type="Proteomes" id="UP000283981">
    <property type="component" value="Unassembled WGS sequence"/>
</dbReference>
<name>A0A414CY11_MEDGN</name>
<dbReference type="GeneID" id="57433236"/>
<dbReference type="EMBL" id="JAAIRM010000013">
    <property type="protein sequence ID" value="NSI19502.1"/>
    <property type="molecule type" value="Genomic_DNA"/>
</dbReference>
<reference evidence="8 9" key="1">
    <citation type="submission" date="2018-08" db="EMBL/GenBank/DDBJ databases">
        <title>A genome reference for cultivated species of the human gut microbiota.</title>
        <authorList>
            <person name="Zou Y."/>
            <person name="Xue W."/>
            <person name="Luo G."/>
        </authorList>
    </citation>
    <scope>NUCLEOTIDE SEQUENCE [LARGE SCALE GENOMIC DNA]</scope>
    <source>
        <strain evidence="5 8">AF19-16AC</strain>
        <strain evidence="7 9">AM21-18</strain>
        <strain evidence="6 10">AM32-6</strain>
    </source>
</reference>
<evidence type="ECO:0000313" key="6">
    <source>
        <dbReference type="EMBL" id="RHD00859.1"/>
    </source>
</evidence>
<reference evidence="4" key="3">
    <citation type="submission" date="2020-02" db="EMBL/GenBank/DDBJ databases">
        <authorList>
            <person name="Littmann E."/>
            <person name="Sorbara M."/>
        </authorList>
    </citation>
    <scope>NUCLEOTIDE SEQUENCE</scope>
    <source>
        <strain evidence="4">MSK.22.53</strain>
    </source>
</reference>
<dbReference type="EMBL" id="JAJBNC010000035">
    <property type="protein sequence ID" value="MCB5495259.1"/>
    <property type="molecule type" value="Genomic_DNA"/>
</dbReference>
<dbReference type="Proteomes" id="UP001296643">
    <property type="component" value="Unassembled WGS sequence"/>
</dbReference>